<gene>
    <name evidence="1" type="ORF">NITHO_1610002</name>
</gene>
<organism evidence="1 2">
    <name type="scientific">Nitrolancea hollandica Lb</name>
    <dbReference type="NCBI Taxonomy" id="1129897"/>
    <lineage>
        <taxon>Bacteria</taxon>
        <taxon>Pseudomonadati</taxon>
        <taxon>Thermomicrobiota</taxon>
        <taxon>Thermomicrobia</taxon>
        <taxon>Sphaerobacterales</taxon>
        <taxon>Sphaerobacterineae</taxon>
        <taxon>Sphaerobacteraceae</taxon>
        <taxon>Nitrolancea</taxon>
    </lineage>
</organism>
<comment type="caution">
    <text evidence="1">The sequence shown here is derived from an EMBL/GenBank/DDBJ whole genome shotgun (WGS) entry which is preliminary data.</text>
</comment>
<proteinExistence type="predicted"/>
<dbReference type="Proteomes" id="UP000004221">
    <property type="component" value="Unassembled WGS sequence"/>
</dbReference>
<sequence length="149" mass="15132">MVYGLLVVLIFAGILGFGLWMRDQHASPGPTVANAPAVGGSQAAVGGGVGVPDATSKNVTVKVGETVYLGLPNEQGHGGWTVTAPDAAVLTPVKSPIESTQDTTMVAFKAIGAGQTVITATRPTDDCTAGQQCPDTARRFEETVVVVPG</sequence>
<protein>
    <recommendedName>
        <fullName evidence="3">Proteinase inhibitor I42 chagasin domain-containing protein</fullName>
    </recommendedName>
</protein>
<reference evidence="1 2" key="1">
    <citation type="journal article" date="2012" name="ISME J.">
        <title>Nitrification expanded: discovery, physiology and genomics of a nitrite-oxidizing bacterium from the phylum Chloroflexi.</title>
        <authorList>
            <person name="Sorokin D.Y."/>
            <person name="Lucker S."/>
            <person name="Vejmelkova D."/>
            <person name="Kostrikina N.A."/>
            <person name="Kleerebezem R."/>
            <person name="Rijpstra W.I."/>
            <person name="Damste J.S."/>
            <person name="Le Paslier D."/>
            <person name="Muyzer G."/>
            <person name="Wagner M."/>
            <person name="van Loosdrecht M.C."/>
            <person name="Daims H."/>
        </authorList>
    </citation>
    <scope>NUCLEOTIDE SEQUENCE [LARGE SCALE GENOMIC DNA]</scope>
    <source>
        <strain evidence="2">none</strain>
    </source>
</reference>
<evidence type="ECO:0000313" key="1">
    <source>
        <dbReference type="EMBL" id="CCF82866.1"/>
    </source>
</evidence>
<name>I4EDV4_9BACT</name>
<dbReference type="AlphaFoldDB" id="I4EDV4"/>
<evidence type="ECO:0000313" key="2">
    <source>
        <dbReference type="Proteomes" id="UP000004221"/>
    </source>
</evidence>
<accession>I4EDV4</accession>
<dbReference type="EMBL" id="CAGS01000070">
    <property type="protein sequence ID" value="CCF82866.1"/>
    <property type="molecule type" value="Genomic_DNA"/>
</dbReference>
<keyword evidence="2" id="KW-1185">Reference proteome</keyword>
<evidence type="ECO:0008006" key="3">
    <source>
        <dbReference type="Google" id="ProtNLM"/>
    </source>
</evidence>